<feature type="domain" description="SH3" evidence="6">
    <location>
        <begin position="380"/>
        <end position="439"/>
    </location>
</feature>
<feature type="compositionally biased region" description="Basic and acidic residues" evidence="5">
    <location>
        <begin position="131"/>
        <end position="146"/>
    </location>
</feature>
<dbReference type="SMART" id="SM00326">
    <property type="entry name" value="SH3"/>
    <property type="match status" value="2"/>
</dbReference>
<keyword evidence="9" id="KW-1185">Reference proteome</keyword>
<dbReference type="EMBL" id="WNYA01000004">
    <property type="protein sequence ID" value="KAG8574157.1"/>
    <property type="molecule type" value="Genomic_DNA"/>
</dbReference>
<feature type="compositionally biased region" description="Polar residues" evidence="5">
    <location>
        <begin position="119"/>
        <end position="130"/>
    </location>
</feature>
<reference evidence="8" key="1">
    <citation type="thesis" date="2020" institute="ProQuest LLC" country="789 East Eisenhower Parkway, Ann Arbor, MI, USA">
        <title>Comparative Genomics and Chromosome Evolution.</title>
        <authorList>
            <person name="Mudd A.B."/>
        </authorList>
    </citation>
    <scope>NUCLEOTIDE SEQUENCE</scope>
    <source>
        <strain evidence="8">237g6f4</strain>
        <tissue evidence="8">Blood</tissue>
    </source>
</reference>
<feature type="region of interest" description="Disordered" evidence="5">
    <location>
        <begin position="1"/>
        <end position="34"/>
    </location>
</feature>
<dbReference type="InterPro" id="IPR050384">
    <property type="entry name" value="Endophilin_SH3RF"/>
</dbReference>
<dbReference type="PRINTS" id="PR00452">
    <property type="entry name" value="SH3DOMAIN"/>
</dbReference>
<dbReference type="PANTHER" id="PTHR14167">
    <property type="entry name" value="SH3 DOMAIN-CONTAINING"/>
    <property type="match status" value="1"/>
</dbReference>
<feature type="region of interest" description="Disordered" evidence="5">
    <location>
        <begin position="355"/>
        <end position="375"/>
    </location>
</feature>
<proteinExistence type="predicted"/>
<feature type="compositionally biased region" description="Polar residues" evidence="5">
    <location>
        <begin position="252"/>
        <end position="261"/>
    </location>
</feature>
<feature type="compositionally biased region" description="Polar residues" evidence="5">
    <location>
        <begin position="155"/>
        <end position="181"/>
    </location>
</feature>
<dbReference type="InterPro" id="IPR036028">
    <property type="entry name" value="SH3-like_dom_sf"/>
</dbReference>
<sequence>METDLNLSLDDFIPPHLQKQNRTHDGHTDGSSEGDFVYKATLVVTDDILDSPSPQKERRWIRYEGIGPTDKDGMPFASRSSVDKPREWYKNMYKVLHQMSDSEDSDGESKPADRHKDTATVTNASRLFTDQNKERSELEDGSKRTSQEPSRLHITVQSSIRTPPSKYSSTLKIETSPNTAKPRTATLPRPSSHQPAQTSPNTARPQADTLPRPSSHHPAQTSPDFSSKVSHFIPNSNISQSSQHHNTQQSHRVLSSTSSKPRTSEPGPRHSSQNIMKTSLRQNYNYSSSPRPSSGTQSISPTSRKPRRSSTKFLEQLENDLRNFTEELDKDLEARKQQNELTLEQCEELILQRCSSRAGGSPEPKVNKSRRDYRQEQDLSPIGKALVKFDFVAESEKEISLQRGTTLNILKQIDEHWLLGEQDGRRGLVPESYVRVLSPGQQEALDTPQLSGIALYDFPADSDAELSLRKVSSPLTLKERPCTVKAPSSNRLQDLQGTLYRVLFNYFPKDTDELQLSAGDVVTVTQQCEDGWFVGACWRTQKFGTFPGNFVAPYETA</sequence>
<dbReference type="InterPro" id="IPR003127">
    <property type="entry name" value="SoHo_dom"/>
</dbReference>
<dbReference type="SUPFAM" id="SSF50044">
    <property type="entry name" value="SH3-domain"/>
    <property type="match status" value="2"/>
</dbReference>
<evidence type="ECO:0000256" key="3">
    <source>
        <dbReference type="ARBA" id="ARBA00022949"/>
    </source>
</evidence>
<name>A0AAV7BP96_ENGPU</name>
<feature type="domain" description="SH3" evidence="6">
    <location>
        <begin position="495"/>
        <end position="556"/>
    </location>
</feature>
<gene>
    <name evidence="8" type="ORF">GDO81_009078</name>
</gene>
<evidence type="ECO:0000256" key="4">
    <source>
        <dbReference type="PROSITE-ProRule" id="PRU00192"/>
    </source>
</evidence>
<feature type="compositionally biased region" description="Polar residues" evidence="5">
    <location>
        <begin position="217"/>
        <end position="229"/>
    </location>
</feature>
<feature type="compositionally biased region" description="Low complexity" evidence="5">
    <location>
        <begin position="287"/>
        <end position="303"/>
    </location>
</feature>
<dbReference type="InterPro" id="IPR001452">
    <property type="entry name" value="SH3_domain"/>
</dbReference>
<evidence type="ECO:0000313" key="8">
    <source>
        <dbReference type="EMBL" id="KAG8574157.1"/>
    </source>
</evidence>
<dbReference type="AlphaFoldDB" id="A0AAV7BP96"/>
<feature type="compositionally biased region" description="Polar residues" evidence="5">
    <location>
        <begin position="189"/>
        <end position="204"/>
    </location>
</feature>
<dbReference type="Proteomes" id="UP000824782">
    <property type="component" value="Unassembled WGS sequence"/>
</dbReference>
<dbReference type="Pfam" id="PF14604">
    <property type="entry name" value="SH3_9"/>
    <property type="match status" value="2"/>
</dbReference>
<evidence type="ECO:0000256" key="5">
    <source>
        <dbReference type="SAM" id="MobiDB-lite"/>
    </source>
</evidence>
<accession>A0AAV7BP96</accession>
<dbReference type="GO" id="GO:0070161">
    <property type="term" value="C:anchoring junction"/>
    <property type="evidence" value="ECO:0007669"/>
    <property type="project" value="UniProtKB-SubCell"/>
</dbReference>
<protein>
    <submittedName>
        <fullName evidence="8">Uncharacterized protein</fullName>
    </submittedName>
</protein>
<feature type="region of interest" description="Disordered" evidence="5">
    <location>
        <begin position="99"/>
        <end position="311"/>
    </location>
</feature>
<evidence type="ECO:0000259" key="7">
    <source>
        <dbReference type="PROSITE" id="PS50831"/>
    </source>
</evidence>
<feature type="compositionally biased region" description="Basic and acidic residues" evidence="5">
    <location>
        <begin position="107"/>
        <end position="118"/>
    </location>
</feature>
<evidence type="ECO:0000313" key="9">
    <source>
        <dbReference type="Proteomes" id="UP000824782"/>
    </source>
</evidence>
<dbReference type="PROSITE" id="PS50831">
    <property type="entry name" value="SOHO"/>
    <property type="match status" value="1"/>
</dbReference>
<feature type="compositionally biased region" description="Low complexity" evidence="5">
    <location>
        <begin position="235"/>
        <end position="251"/>
    </location>
</feature>
<comment type="caution">
    <text evidence="8">The sequence shown here is derived from an EMBL/GenBank/DDBJ whole genome shotgun (WGS) entry which is preliminary data.</text>
</comment>
<evidence type="ECO:0000256" key="1">
    <source>
        <dbReference type="ARBA" id="ARBA00004282"/>
    </source>
</evidence>
<feature type="domain" description="SoHo" evidence="7">
    <location>
        <begin position="57"/>
        <end position="117"/>
    </location>
</feature>
<dbReference type="Gene3D" id="2.30.30.40">
    <property type="entry name" value="SH3 Domains"/>
    <property type="match status" value="2"/>
</dbReference>
<feature type="compositionally biased region" description="Polar residues" evidence="5">
    <location>
        <begin position="270"/>
        <end position="286"/>
    </location>
</feature>
<keyword evidence="3" id="KW-0965">Cell junction</keyword>
<dbReference type="SMART" id="SM00459">
    <property type="entry name" value="Sorb"/>
    <property type="match status" value="1"/>
</dbReference>
<organism evidence="8 9">
    <name type="scientific">Engystomops pustulosus</name>
    <name type="common">Tungara frog</name>
    <name type="synonym">Physalaemus pustulosus</name>
    <dbReference type="NCBI Taxonomy" id="76066"/>
    <lineage>
        <taxon>Eukaryota</taxon>
        <taxon>Metazoa</taxon>
        <taxon>Chordata</taxon>
        <taxon>Craniata</taxon>
        <taxon>Vertebrata</taxon>
        <taxon>Euteleostomi</taxon>
        <taxon>Amphibia</taxon>
        <taxon>Batrachia</taxon>
        <taxon>Anura</taxon>
        <taxon>Neobatrachia</taxon>
        <taxon>Hyloidea</taxon>
        <taxon>Leptodactylidae</taxon>
        <taxon>Leiuperinae</taxon>
        <taxon>Engystomops</taxon>
    </lineage>
</organism>
<evidence type="ECO:0000259" key="6">
    <source>
        <dbReference type="PROSITE" id="PS50002"/>
    </source>
</evidence>
<keyword evidence="2 4" id="KW-0728">SH3 domain</keyword>
<feature type="compositionally biased region" description="Basic and acidic residues" evidence="5">
    <location>
        <begin position="365"/>
        <end position="375"/>
    </location>
</feature>
<dbReference type="PROSITE" id="PS50002">
    <property type="entry name" value="SH3"/>
    <property type="match status" value="2"/>
</dbReference>
<dbReference type="Pfam" id="PF02208">
    <property type="entry name" value="Sorb"/>
    <property type="match status" value="1"/>
</dbReference>
<evidence type="ECO:0000256" key="2">
    <source>
        <dbReference type="ARBA" id="ARBA00022443"/>
    </source>
</evidence>
<dbReference type="PANTHER" id="PTHR14167:SF54">
    <property type="entry name" value="VINEXIN"/>
    <property type="match status" value="1"/>
</dbReference>
<comment type="subcellular location">
    <subcellularLocation>
        <location evidence="1">Cell junction</location>
    </subcellularLocation>
</comment>